<evidence type="ECO:0000313" key="1">
    <source>
        <dbReference type="EMBL" id="ULU08421.1"/>
    </source>
</evidence>
<organism evidence="1 2">
    <name type="scientific">Caenorhabditis briggsae</name>
    <dbReference type="NCBI Taxonomy" id="6238"/>
    <lineage>
        <taxon>Eukaryota</taxon>
        <taxon>Metazoa</taxon>
        <taxon>Ecdysozoa</taxon>
        <taxon>Nematoda</taxon>
        <taxon>Chromadorea</taxon>
        <taxon>Rhabditida</taxon>
        <taxon>Rhabditina</taxon>
        <taxon>Rhabditomorpha</taxon>
        <taxon>Rhabditoidea</taxon>
        <taxon>Rhabditidae</taxon>
        <taxon>Peloderinae</taxon>
        <taxon>Caenorhabditis</taxon>
    </lineage>
</organism>
<dbReference type="AlphaFoldDB" id="A0AAE9IWU4"/>
<dbReference type="Proteomes" id="UP000827892">
    <property type="component" value="Chromosome II"/>
</dbReference>
<gene>
    <name evidence="1" type="ORF">L3Y34_019540</name>
</gene>
<evidence type="ECO:0000313" key="2">
    <source>
        <dbReference type="Proteomes" id="UP000827892"/>
    </source>
</evidence>
<sequence length="166" mass="19418">MGTMKHRDENGCLDFSQNEVKLRATGKELDDTNTLDPLLVQKRWMQLAKEIHQAPGLQRAPDARDVFYVLFIFDFKTFEGNEASKERMRITSYSLSKLTKKIRNSRSAAFAKEMDATCQRDSHRSWNSTNARYKQCQSNAHLHSFESHVRRCFKVFLFKFICLQNS</sequence>
<dbReference type="EMBL" id="CP090892">
    <property type="protein sequence ID" value="ULU08421.1"/>
    <property type="molecule type" value="Genomic_DNA"/>
</dbReference>
<reference evidence="1 2" key="1">
    <citation type="submission" date="2022-05" db="EMBL/GenBank/DDBJ databases">
        <title>Chromosome-level reference genomes for two strains of Caenorhabditis briggsae: an improved platform for comparative genomics.</title>
        <authorList>
            <person name="Stevens L."/>
            <person name="Andersen E.C."/>
        </authorList>
    </citation>
    <scope>NUCLEOTIDE SEQUENCE [LARGE SCALE GENOMIC DNA]</scope>
    <source>
        <strain evidence="1">QX1410_ONT</strain>
        <tissue evidence="1">Whole-organism</tissue>
    </source>
</reference>
<name>A0AAE9IWU4_CAEBR</name>
<protein>
    <submittedName>
        <fullName evidence="1">Uncharacterized protein</fullName>
    </submittedName>
</protein>
<proteinExistence type="predicted"/>
<accession>A0AAE9IWU4</accession>